<accession>A0AAV1EQ23</accession>
<reference evidence="3" key="1">
    <citation type="submission" date="2023-08" db="EMBL/GenBank/DDBJ databases">
        <authorList>
            <person name="Alioto T."/>
            <person name="Alioto T."/>
            <person name="Gomez Garrido J."/>
        </authorList>
    </citation>
    <scope>NUCLEOTIDE SEQUENCE</scope>
</reference>
<dbReference type="PANTHER" id="PTHR33050:SF7">
    <property type="entry name" value="RIBONUCLEASE H"/>
    <property type="match status" value="1"/>
</dbReference>
<keyword evidence="2" id="KW-1133">Transmembrane helix</keyword>
<evidence type="ECO:0000313" key="4">
    <source>
        <dbReference type="Proteomes" id="UP001178508"/>
    </source>
</evidence>
<evidence type="ECO:0000256" key="1">
    <source>
        <dbReference type="SAM" id="MobiDB-lite"/>
    </source>
</evidence>
<keyword evidence="2" id="KW-0472">Membrane</keyword>
<feature type="compositionally biased region" description="Basic residues" evidence="1">
    <location>
        <begin position="86"/>
        <end position="95"/>
    </location>
</feature>
<feature type="compositionally biased region" description="Polar residues" evidence="1">
    <location>
        <begin position="185"/>
        <end position="198"/>
    </location>
</feature>
<feature type="region of interest" description="Disordered" evidence="1">
    <location>
        <begin position="69"/>
        <end position="117"/>
    </location>
</feature>
<name>A0AAV1EQ23_XYRNO</name>
<dbReference type="PANTHER" id="PTHR33050">
    <property type="entry name" value="REVERSE TRANSCRIPTASE DOMAIN-CONTAINING PROTEIN"/>
    <property type="match status" value="1"/>
</dbReference>
<gene>
    <name evidence="3" type="ORF">XNOV1_A009619</name>
</gene>
<evidence type="ECO:0000256" key="2">
    <source>
        <dbReference type="SAM" id="Phobius"/>
    </source>
</evidence>
<feature type="transmembrane region" description="Helical" evidence="2">
    <location>
        <begin position="562"/>
        <end position="583"/>
    </location>
</feature>
<feature type="compositionally biased region" description="Low complexity" evidence="1">
    <location>
        <begin position="441"/>
        <end position="460"/>
    </location>
</feature>
<protein>
    <submittedName>
        <fullName evidence="3">LOW QUALITY PROTEIN: uncharacterized protein LOC114481864</fullName>
    </submittedName>
</protein>
<sequence>MLWRSPGKEGSSSPSPPDKVGLQPDDGHDLCPACLGPEHLREALEGDPCMNCRYMPRAARLARLVEVEPPQGGDDLAPSGQASTPRTRRSKRRAHAATAAPASKRTSRSDRSGLSSKVEQLSAELDRMRSMLQAHQPGSPSEEARGPTPPMPLLVPEEDTLSLAASATHFHEYGDRDGGEGDGVSQVSDQGSHSSAQTLLPEEDGFMRAILRMALERLDGRTLAAMHDTAGVGLDHMPAIEPSIASLIVSPDEALRRDTRCPRPQCRLTDNLLIRGYDAAARAARIGNSLSHLLLALSASLQEGYTNEEPVTFCDAALEAFGLMSRELGRTMSYLVQARRQVWLSQSGLTEASRKTLRALPVESGVVFGPCAQEALEQTIQAGQTRQQLLSMRRMPPPSRPPSGRGPPAASGARLPVAQSRDQRPQRPTQRQTRDSRDSSRLPSRQFRAPDPGGPPASRAPRGRGADAEPGGPAVGYFTQQQLRRWAAQASDPWVLTTLTHGLGLKVNAEKSCLVPSQSVIFIGLALDTRTMVARPCPSRVDGILRLLPAFKRGRRLPLLTFLRLLGTLTSVAAIMPLGLLALRPLQRWLNSFHLDPERHRHRKIVVSWQCLLALATWRDRAYIGGSEIKSSESPKSTSMGPQSLRDSCLRWNPDGSGVTLWPNTAFLPKVLSTAHLNQPIRLAEFSPPPGERTDKLELLCPVRALRAYIGATARTFSRFHRVNVATPHPLGVVLLPESSDSAL</sequence>
<dbReference type="AlphaFoldDB" id="A0AAV1EQ23"/>
<feature type="compositionally biased region" description="Low complexity" evidence="1">
    <location>
        <begin position="406"/>
        <end position="431"/>
    </location>
</feature>
<proteinExistence type="predicted"/>
<organism evidence="3 4">
    <name type="scientific">Xyrichtys novacula</name>
    <name type="common">Pearly razorfish</name>
    <name type="synonym">Hemipteronotus novacula</name>
    <dbReference type="NCBI Taxonomy" id="13765"/>
    <lineage>
        <taxon>Eukaryota</taxon>
        <taxon>Metazoa</taxon>
        <taxon>Chordata</taxon>
        <taxon>Craniata</taxon>
        <taxon>Vertebrata</taxon>
        <taxon>Euteleostomi</taxon>
        <taxon>Actinopterygii</taxon>
        <taxon>Neopterygii</taxon>
        <taxon>Teleostei</taxon>
        <taxon>Neoteleostei</taxon>
        <taxon>Acanthomorphata</taxon>
        <taxon>Eupercaria</taxon>
        <taxon>Labriformes</taxon>
        <taxon>Labridae</taxon>
        <taxon>Xyrichtys</taxon>
    </lineage>
</organism>
<feature type="region of interest" description="Disordered" evidence="1">
    <location>
        <begin position="132"/>
        <end position="155"/>
    </location>
</feature>
<feature type="region of interest" description="Disordered" evidence="1">
    <location>
        <begin position="1"/>
        <end position="30"/>
    </location>
</feature>
<feature type="region of interest" description="Disordered" evidence="1">
    <location>
        <begin position="383"/>
        <end position="475"/>
    </location>
</feature>
<evidence type="ECO:0000313" key="3">
    <source>
        <dbReference type="EMBL" id="CAJ1050814.1"/>
    </source>
</evidence>
<dbReference type="EMBL" id="OY660865">
    <property type="protein sequence ID" value="CAJ1050814.1"/>
    <property type="molecule type" value="Genomic_DNA"/>
</dbReference>
<keyword evidence="4" id="KW-1185">Reference proteome</keyword>
<dbReference type="Proteomes" id="UP001178508">
    <property type="component" value="Chromosome 2"/>
</dbReference>
<keyword evidence="2" id="KW-0812">Transmembrane</keyword>
<feature type="compositionally biased region" description="Pro residues" evidence="1">
    <location>
        <begin position="395"/>
        <end position="405"/>
    </location>
</feature>
<dbReference type="InterPro" id="IPR052055">
    <property type="entry name" value="Hepadnavirus_pol/RT"/>
</dbReference>
<feature type="region of interest" description="Disordered" evidence="1">
    <location>
        <begin position="171"/>
        <end position="201"/>
    </location>
</feature>